<name>A0A8H6JBN8_9PEZI</name>
<sequence>MTDSKEPWHLLRLPGELRDRIWGLIAKSERANGESTRGIINCCRQTASEMAPHVIPFNSKGGLKNLTIRFDVTLVNNVWLTLDFSAKRRNISYSFPLGYHNYIASSVGRSCRIENMDNPILDAVRKATYIKRVQVVFGEERF</sequence>
<dbReference type="EMBL" id="WIGO01000509">
    <property type="protein sequence ID" value="KAF6810144.1"/>
    <property type="molecule type" value="Genomic_DNA"/>
</dbReference>
<accession>A0A8H6JBN8</accession>
<protein>
    <submittedName>
        <fullName evidence="1">Uncharacterized protein</fullName>
    </submittedName>
</protein>
<reference evidence="1" key="1">
    <citation type="journal article" date="2020" name="Phytopathology">
        <title>Genome Sequence Resources of Colletotrichum truncatum, C. plurivorum, C. musicola, and C. sojae: Four Species Pathogenic to Soybean (Glycine max).</title>
        <authorList>
            <person name="Rogerio F."/>
            <person name="Boufleur T.R."/>
            <person name="Ciampi-Guillardi M."/>
            <person name="Sukno S.A."/>
            <person name="Thon M.R."/>
            <person name="Massola Junior N.S."/>
            <person name="Baroncelli R."/>
        </authorList>
    </citation>
    <scope>NUCLEOTIDE SEQUENCE</scope>
    <source>
        <strain evidence="1">LFN00145</strain>
    </source>
</reference>
<evidence type="ECO:0000313" key="2">
    <source>
        <dbReference type="Proteomes" id="UP000654918"/>
    </source>
</evidence>
<keyword evidence="2" id="KW-1185">Reference proteome</keyword>
<proteinExistence type="predicted"/>
<organism evidence="1 2">
    <name type="scientific">Colletotrichum plurivorum</name>
    <dbReference type="NCBI Taxonomy" id="2175906"/>
    <lineage>
        <taxon>Eukaryota</taxon>
        <taxon>Fungi</taxon>
        <taxon>Dikarya</taxon>
        <taxon>Ascomycota</taxon>
        <taxon>Pezizomycotina</taxon>
        <taxon>Sordariomycetes</taxon>
        <taxon>Hypocreomycetidae</taxon>
        <taxon>Glomerellales</taxon>
        <taxon>Glomerellaceae</taxon>
        <taxon>Colletotrichum</taxon>
        <taxon>Colletotrichum orchidearum species complex</taxon>
    </lineage>
</organism>
<dbReference type="AlphaFoldDB" id="A0A8H6JBN8"/>
<dbReference type="Proteomes" id="UP000654918">
    <property type="component" value="Unassembled WGS sequence"/>
</dbReference>
<evidence type="ECO:0000313" key="1">
    <source>
        <dbReference type="EMBL" id="KAF6810144.1"/>
    </source>
</evidence>
<feature type="non-terminal residue" evidence="1">
    <location>
        <position position="142"/>
    </location>
</feature>
<gene>
    <name evidence="1" type="ORF">CPLU01_15374</name>
</gene>
<comment type="caution">
    <text evidence="1">The sequence shown here is derived from an EMBL/GenBank/DDBJ whole genome shotgun (WGS) entry which is preliminary data.</text>
</comment>